<keyword evidence="2 3" id="KW-0040">ANK repeat</keyword>
<dbReference type="InterPro" id="IPR002110">
    <property type="entry name" value="Ankyrin_rpt"/>
</dbReference>
<protein>
    <submittedName>
        <fullName evidence="6">Ankyrin repeat domain-containing protein</fullName>
    </submittedName>
</protein>
<proteinExistence type="predicted"/>
<evidence type="ECO:0000256" key="2">
    <source>
        <dbReference type="ARBA" id="ARBA00023043"/>
    </source>
</evidence>
<dbReference type="RefSeq" id="WP_136943847.1">
    <property type="nucleotide sequence ID" value="NZ_SWKR01000002.1"/>
</dbReference>
<evidence type="ECO:0000256" key="5">
    <source>
        <dbReference type="SAM" id="SignalP"/>
    </source>
</evidence>
<dbReference type="PROSITE" id="PS50088">
    <property type="entry name" value="ANK_REPEAT"/>
    <property type="match status" value="3"/>
</dbReference>
<feature type="repeat" description="ANK" evidence="3">
    <location>
        <begin position="64"/>
        <end position="96"/>
    </location>
</feature>
<feature type="signal peptide" evidence="5">
    <location>
        <begin position="1"/>
        <end position="24"/>
    </location>
</feature>
<sequence>MKLSHRAAGLAAAALLSAGVPASAQQYSEGYKFLEAVRKAEGNDVNRILNEPGQTIINTRDRSSGDGALHIVVRRSDPTYLRFLLQKGANPNMGDARGNTPMMLAVDAGFLDGIDILRRYKANVNQANASGETPLIRAVQLRNYEMVRDLLAAGADPDHTDVIAGLSARDYARRDGRSPAISKALADAPKRGAAPSRAAGPKF</sequence>
<evidence type="ECO:0000313" key="7">
    <source>
        <dbReference type="Proteomes" id="UP000309138"/>
    </source>
</evidence>
<evidence type="ECO:0000256" key="1">
    <source>
        <dbReference type="ARBA" id="ARBA00022737"/>
    </source>
</evidence>
<keyword evidence="5" id="KW-0732">Signal</keyword>
<keyword evidence="1" id="KW-0677">Repeat</keyword>
<dbReference type="Gene3D" id="1.25.40.20">
    <property type="entry name" value="Ankyrin repeat-containing domain"/>
    <property type="match status" value="1"/>
</dbReference>
<dbReference type="PANTHER" id="PTHR24171:SF8">
    <property type="entry name" value="BRCA1-ASSOCIATED RING DOMAIN PROTEIN 1"/>
    <property type="match status" value="1"/>
</dbReference>
<accession>A0A4U1L5S4</accession>
<feature type="repeat" description="ANK" evidence="3">
    <location>
        <begin position="130"/>
        <end position="162"/>
    </location>
</feature>
<feature type="region of interest" description="Disordered" evidence="4">
    <location>
        <begin position="173"/>
        <end position="203"/>
    </location>
</feature>
<dbReference type="SMART" id="SM00248">
    <property type="entry name" value="ANK"/>
    <property type="match status" value="3"/>
</dbReference>
<keyword evidence="7" id="KW-1185">Reference proteome</keyword>
<feature type="chain" id="PRO_5020659564" evidence="5">
    <location>
        <begin position="25"/>
        <end position="203"/>
    </location>
</feature>
<dbReference type="AlphaFoldDB" id="A0A4U1L5S4"/>
<evidence type="ECO:0000256" key="4">
    <source>
        <dbReference type="SAM" id="MobiDB-lite"/>
    </source>
</evidence>
<dbReference type="GO" id="GO:0085020">
    <property type="term" value="P:protein K6-linked ubiquitination"/>
    <property type="evidence" value="ECO:0007669"/>
    <property type="project" value="TreeGrafter"/>
</dbReference>
<dbReference type="OrthoDB" id="7390289at2"/>
<dbReference type="GO" id="GO:0004842">
    <property type="term" value="F:ubiquitin-protein transferase activity"/>
    <property type="evidence" value="ECO:0007669"/>
    <property type="project" value="TreeGrafter"/>
</dbReference>
<feature type="repeat" description="ANK" evidence="3">
    <location>
        <begin position="97"/>
        <end position="129"/>
    </location>
</feature>
<dbReference type="SUPFAM" id="SSF48403">
    <property type="entry name" value="Ankyrin repeat"/>
    <property type="match status" value="1"/>
</dbReference>
<evidence type="ECO:0000313" key="6">
    <source>
        <dbReference type="EMBL" id="TKD51914.1"/>
    </source>
</evidence>
<reference evidence="6 7" key="1">
    <citation type="submission" date="2019-04" db="EMBL/GenBank/DDBJ databases">
        <authorList>
            <person name="Yang Y."/>
            <person name="Wei D."/>
        </authorList>
    </citation>
    <scope>NUCLEOTIDE SEQUENCE [LARGE SCALE GENOMIC DNA]</scope>
    <source>
        <strain evidence="6 7">L-1-4w-11</strain>
    </source>
</reference>
<gene>
    <name evidence="6" type="ORF">FBR43_15070</name>
</gene>
<dbReference type="Pfam" id="PF12796">
    <property type="entry name" value="Ank_2"/>
    <property type="match status" value="1"/>
</dbReference>
<dbReference type="InterPro" id="IPR036770">
    <property type="entry name" value="Ankyrin_rpt-contain_sf"/>
</dbReference>
<evidence type="ECO:0000256" key="3">
    <source>
        <dbReference type="PROSITE-ProRule" id="PRU00023"/>
    </source>
</evidence>
<dbReference type="Proteomes" id="UP000309138">
    <property type="component" value="Unassembled WGS sequence"/>
</dbReference>
<organism evidence="6 7">
    <name type="scientific">Sphingomonas baiyangensis</name>
    <dbReference type="NCBI Taxonomy" id="2572576"/>
    <lineage>
        <taxon>Bacteria</taxon>
        <taxon>Pseudomonadati</taxon>
        <taxon>Pseudomonadota</taxon>
        <taxon>Alphaproteobacteria</taxon>
        <taxon>Sphingomonadales</taxon>
        <taxon>Sphingomonadaceae</taxon>
        <taxon>Sphingomonas</taxon>
    </lineage>
</organism>
<dbReference type="EMBL" id="SWKR01000002">
    <property type="protein sequence ID" value="TKD51914.1"/>
    <property type="molecule type" value="Genomic_DNA"/>
</dbReference>
<comment type="caution">
    <text evidence="6">The sequence shown here is derived from an EMBL/GenBank/DDBJ whole genome shotgun (WGS) entry which is preliminary data.</text>
</comment>
<dbReference type="PANTHER" id="PTHR24171">
    <property type="entry name" value="ANKYRIN REPEAT DOMAIN-CONTAINING PROTEIN 39-RELATED"/>
    <property type="match status" value="1"/>
</dbReference>
<dbReference type="PROSITE" id="PS50297">
    <property type="entry name" value="ANK_REP_REGION"/>
    <property type="match status" value="2"/>
</dbReference>
<name>A0A4U1L5S4_9SPHN</name>